<evidence type="ECO:0000313" key="2">
    <source>
        <dbReference type="EMBL" id="KAI9197743.1"/>
    </source>
</evidence>
<gene>
    <name evidence="2" type="ORF">LWI28_003561</name>
</gene>
<comment type="caution">
    <text evidence="2">The sequence shown here is derived from an EMBL/GenBank/DDBJ whole genome shotgun (WGS) entry which is preliminary data.</text>
</comment>
<dbReference type="EMBL" id="JAJSOW010000002">
    <property type="protein sequence ID" value="KAI9197743.1"/>
    <property type="molecule type" value="Genomic_DNA"/>
</dbReference>
<feature type="region of interest" description="Disordered" evidence="1">
    <location>
        <begin position="59"/>
        <end position="125"/>
    </location>
</feature>
<organism evidence="2 3">
    <name type="scientific">Acer negundo</name>
    <name type="common">Box elder</name>
    <dbReference type="NCBI Taxonomy" id="4023"/>
    <lineage>
        <taxon>Eukaryota</taxon>
        <taxon>Viridiplantae</taxon>
        <taxon>Streptophyta</taxon>
        <taxon>Embryophyta</taxon>
        <taxon>Tracheophyta</taxon>
        <taxon>Spermatophyta</taxon>
        <taxon>Magnoliopsida</taxon>
        <taxon>eudicotyledons</taxon>
        <taxon>Gunneridae</taxon>
        <taxon>Pentapetalae</taxon>
        <taxon>rosids</taxon>
        <taxon>malvids</taxon>
        <taxon>Sapindales</taxon>
        <taxon>Sapindaceae</taxon>
        <taxon>Hippocastanoideae</taxon>
        <taxon>Acereae</taxon>
        <taxon>Acer</taxon>
    </lineage>
</organism>
<feature type="compositionally biased region" description="Polar residues" evidence="1">
    <location>
        <begin position="105"/>
        <end position="116"/>
    </location>
</feature>
<protein>
    <submittedName>
        <fullName evidence="2">Uncharacterized protein</fullName>
    </submittedName>
</protein>
<name>A0AAD5JG26_ACENE</name>
<proteinExistence type="predicted"/>
<evidence type="ECO:0000313" key="3">
    <source>
        <dbReference type="Proteomes" id="UP001064489"/>
    </source>
</evidence>
<sequence>MKYLMPLKLYNEWLDIKPRRINGIVRALAAFHVDSNYVKVAVTNELGTRAEDAAYKLIQQQEDSKRNPPKPSSSADSTANQNGDASDGFETVSDDENYHDHDQQVAPQKQTKTTPNRNRKGTDCS</sequence>
<evidence type="ECO:0000256" key="1">
    <source>
        <dbReference type="SAM" id="MobiDB-lite"/>
    </source>
</evidence>
<dbReference type="AlphaFoldDB" id="A0AAD5JG26"/>
<reference evidence="2 3" key="1">
    <citation type="journal article" date="2022" name="Plant J.">
        <title>Strategies of tolerance reflected in two North American maple genomes.</title>
        <authorList>
            <person name="McEvoy S.L."/>
            <person name="Sezen U.U."/>
            <person name="Trouern-Trend A."/>
            <person name="McMahon S.M."/>
            <person name="Schaberg P.G."/>
            <person name="Yang J."/>
            <person name="Wegrzyn J.L."/>
            <person name="Swenson N.G."/>
        </authorList>
    </citation>
    <scope>NUCLEOTIDE SEQUENCE [LARGE SCALE GENOMIC DNA]</scope>
    <source>
        <strain evidence="2">91603</strain>
    </source>
</reference>
<feature type="compositionally biased region" description="Polar residues" evidence="1">
    <location>
        <begin position="72"/>
        <end position="84"/>
    </location>
</feature>
<accession>A0AAD5JG26</accession>
<dbReference type="Proteomes" id="UP001064489">
    <property type="component" value="Chromosome 13"/>
</dbReference>
<keyword evidence="3" id="KW-1185">Reference proteome</keyword>